<dbReference type="EMBL" id="CABDUW010000351">
    <property type="protein sequence ID" value="VTJ66579.1"/>
    <property type="molecule type" value="Genomic_DNA"/>
</dbReference>
<name>A0A5E4BCI2_MARMO</name>
<dbReference type="Proteomes" id="UP000335636">
    <property type="component" value="Unassembled WGS sequence"/>
</dbReference>
<organism evidence="1 2">
    <name type="scientific">Marmota monax</name>
    <name type="common">Woodchuck</name>
    <dbReference type="NCBI Taxonomy" id="9995"/>
    <lineage>
        <taxon>Eukaryota</taxon>
        <taxon>Metazoa</taxon>
        <taxon>Chordata</taxon>
        <taxon>Craniata</taxon>
        <taxon>Vertebrata</taxon>
        <taxon>Euteleostomi</taxon>
        <taxon>Mammalia</taxon>
        <taxon>Eutheria</taxon>
        <taxon>Euarchontoglires</taxon>
        <taxon>Glires</taxon>
        <taxon>Rodentia</taxon>
        <taxon>Sciuromorpha</taxon>
        <taxon>Sciuridae</taxon>
        <taxon>Xerinae</taxon>
        <taxon>Marmotini</taxon>
        <taxon>Marmota</taxon>
    </lineage>
</organism>
<gene>
    <name evidence="1" type="ORF">MONAX_5E037050</name>
</gene>
<keyword evidence="2" id="KW-1185">Reference proteome</keyword>
<accession>A0A5E4BCI2</accession>
<reference evidence="1" key="1">
    <citation type="submission" date="2019-04" db="EMBL/GenBank/DDBJ databases">
        <authorList>
            <person name="Alioto T."/>
            <person name="Alioto T."/>
        </authorList>
    </citation>
    <scope>NUCLEOTIDE SEQUENCE [LARGE SCALE GENOMIC DNA]</scope>
</reference>
<sequence length="53" mass="5829">MGASPEKQQASGLSATRCEPGVVFQQKKVMKRLKSEVWHHFSLAPTDSLKAVC</sequence>
<comment type="caution">
    <text evidence="1">The sequence shown here is derived from an EMBL/GenBank/DDBJ whole genome shotgun (WGS) entry which is preliminary data.</text>
</comment>
<evidence type="ECO:0000313" key="2">
    <source>
        <dbReference type="Proteomes" id="UP000335636"/>
    </source>
</evidence>
<feature type="non-terminal residue" evidence="1">
    <location>
        <position position="53"/>
    </location>
</feature>
<evidence type="ECO:0000313" key="1">
    <source>
        <dbReference type="EMBL" id="VTJ66579.1"/>
    </source>
</evidence>
<protein>
    <submittedName>
        <fullName evidence="1">Uncharacterized protein</fullName>
    </submittedName>
</protein>
<proteinExistence type="predicted"/>
<dbReference type="AlphaFoldDB" id="A0A5E4BCI2"/>